<dbReference type="Gene3D" id="4.10.1250.10">
    <property type="entry name" value="Aminomethyltransferase fragment"/>
    <property type="match status" value="1"/>
</dbReference>
<comment type="catalytic activity">
    <reaction evidence="6">
        <text>N(6)-[(R)-S(8)-aminomethyldihydrolipoyl]-L-lysyl-[protein] + (6S)-5,6,7,8-tetrahydrofolate = N(6)-[(R)-dihydrolipoyl]-L-lysyl-[protein] + (6R)-5,10-methylene-5,6,7,8-tetrahydrofolate + NH4(+)</text>
        <dbReference type="Rhea" id="RHEA:16945"/>
        <dbReference type="Rhea" id="RHEA-COMP:10475"/>
        <dbReference type="Rhea" id="RHEA-COMP:10492"/>
        <dbReference type="ChEBI" id="CHEBI:15636"/>
        <dbReference type="ChEBI" id="CHEBI:28938"/>
        <dbReference type="ChEBI" id="CHEBI:57453"/>
        <dbReference type="ChEBI" id="CHEBI:83100"/>
        <dbReference type="ChEBI" id="CHEBI:83143"/>
        <dbReference type="EC" id="2.1.2.10"/>
    </reaction>
</comment>
<dbReference type="NCBIfam" id="TIGR00528">
    <property type="entry name" value="gcvT"/>
    <property type="match status" value="1"/>
</dbReference>
<keyword evidence="3" id="KW-0032">Aminotransferase</keyword>
<evidence type="ECO:0000259" key="8">
    <source>
        <dbReference type="Pfam" id="PF08669"/>
    </source>
</evidence>
<reference evidence="9 10" key="1">
    <citation type="submission" date="2021-03" db="EMBL/GenBank/DDBJ databases">
        <title>Genomic Encyclopedia of Type Strains, Phase IV (KMG-IV): sequencing the most valuable type-strain genomes for metagenomic binning, comparative biology and taxonomic classification.</title>
        <authorList>
            <person name="Goeker M."/>
        </authorList>
    </citation>
    <scope>NUCLEOTIDE SEQUENCE [LARGE SCALE GENOMIC DNA]</scope>
    <source>
        <strain evidence="9 10">DSM 13372</strain>
    </source>
</reference>
<feature type="domain" description="Aminomethyltransferase C-terminal" evidence="8">
    <location>
        <begin position="293"/>
        <end position="374"/>
    </location>
</feature>
<comment type="caution">
    <text evidence="9">The sequence shown here is derived from an EMBL/GenBank/DDBJ whole genome shotgun (WGS) entry which is preliminary data.</text>
</comment>
<dbReference type="Pfam" id="PF01571">
    <property type="entry name" value="GCV_T"/>
    <property type="match status" value="1"/>
</dbReference>
<dbReference type="InterPro" id="IPR028896">
    <property type="entry name" value="GcvT/YgfZ/DmdA"/>
</dbReference>
<dbReference type="GO" id="GO:0004047">
    <property type="term" value="F:aminomethyltransferase activity"/>
    <property type="evidence" value="ECO:0007669"/>
    <property type="project" value="UniProtKB-EC"/>
</dbReference>
<dbReference type="Proteomes" id="UP000730739">
    <property type="component" value="Unassembled WGS sequence"/>
</dbReference>
<evidence type="ECO:0000256" key="4">
    <source>
        <dbReference type="ARBA" id="ARBA00022679"/>
    </source>
</evidence>
<evidence type="ECO:0000256" key="3">
    <source>
        <dbReference type="ARBA" id="ARBA00022576"/>
    </source>
</evidence>
<organism evidence="9 10">
    <name type="scientific">Sinorhizobium kostiense</name>
    <dbReference type="NCBI Taxonomy" id="76747"/>
    <lineage>
        <taxon>Bacteria</taxon>
        <taxon>Pseudomonadati</taxon>
        <taxon>Pseudomonadota</taxon>
        <taxon>Alphaproteobacteria</taxon>
        <taxon>Hyphomicrobiales</taxon>
        <taxon>Rhizobiaceae</taxon>
        <taxon>Sinorhizobium/Ensifer group</taxon>
        <taxon>Sinorhizobium</taxon>
    </lineage>
</organism>
<evidence type="ECO:0000313" key="9">
    <source>
        <dbReference type="EMBL" id="MBP2238581.1"/>
    </source>
</evidence>
<accession>A0ABS4R6R1</accession>
<dbReference type="NCBIfam" id="NF001567">
    <property type="entry name" value="PRK00389.1"/>
    <property type="match status" value="1"/>
</dbReference>
<evidence type="ECO:0000256" key="6">
    <source>
        <dbReference type="ARBA" id="ARBA00047665"/>
    </source>
</evidence>
<proteinExistence type="inferred from homology"/>
<evidence type="ECO:0000259" key="7">
    <source>
        <dbReference type="Pfam" id="PF01571"/>
    </source>
</evidence>
<keyword evidence="4 9" id="KW-0808">Transferase</keyword>
<dbReference type="RefSeq" id="WP_209605731.1">
    <property type="nucleotide sequence ID" value="NZ_JAGILA010000008.1"/>
</dbReference>
<dbReference type="InterPro" id="IPR006223">
    <property type="entry name" value="GcvT"/>
</dbReference>
<dbReference type="SUPFAM" id="SSF103025">
    <property type="entry name" value="Folate-binding domain"/>
    <property type="match status" value="1"/>
</dbReference>
<dbReference type="Pfam" id="PF08669">
    <property type="entry name" value="GCV_T_C"/>
    <property type="match status" value="1"/>
</dbReference>
<keyword evidence="10" id="KW-1185">Reference proteome</keyword>
<name>A0ABS4R6R1_9HYPH</name>
<feature type="domain" description="GCVT N-terminal" evidence="7">
    <location>
        <begin position="12"/>
        <end position="266"/>
    </location>
</feature>
<dbReference type="PANTHER" id="PTHR43757">
    <property type="entry name" value="AMINOMETHYLTRANSFERASE"/>
    <property type="match status" value="1"/>
</dbReference>
<dbReference type="InterPro" id="IPR027266">
    <property type="entry name" value="TrmE/GcvT-like"/>
</dbReference>
<dbReference type="SUPFAM" id="SSF101790">
    <property type="entry name" value="Aminomethyltransferase beta-barrel domain"/>
    <property type="match status" value="1"/>
</dbReference>
<comment type="similarity">
    <text evidence="1">Belongs to the GcvT family.</text>
</comment>
<dbReference type="InterPro" id="IPR029043">
    <property type="entry name" value="GcvT/YgfZ_C"/>
</dbReference>
<protein>
    <recommendedName>
        <fullName evidence="2">aminomethyltransferase</fullName>
        <ecNumber evidence="2">2.1.2.10</ecNumber>
    </recommendedName>
    <alternativeName>
        <fullName evidence="5">Glycine cleavage system T protein</fullName>
    </alternativeName>
</protein>
<dbReference type="EC" id="2.1.2.10" evidence="2"/>
<dbReference type="PANTHER" id="PTHR43757:SF2">
    <property type="entry name" value="AMINOMETHYLTRANSFERASE, MITOCHONDRIAL"/>
    <property type="match status" value="1"/>
</dbReference>
<evidence type="ECO:0000313" key="10">
    <source>
        <dbReference type="Proteomes" id="UP000730739"/>
    </source>
</evidence>
<evidence type="ECO:0000256" key="1">
    <source>
        <dbReference type="ARBA" id="ARBA00008609"/>
    </source>
</evidence>
<sequence length="379" mass="40432">MEPTPRLKHTPLHALHLSLGARMVPFAGYEMPVQYPDGVLKEHLHTRAAAGLFDVSHMGQIAIRPRSGRIADAALALERLVPVDVLGLGEGRQRYALFTNDDGGILDDLMIANRGDHLFLVVNAACKDADFQHLQKGLGDTCLVTMLNDRALIALQGPRAEAVLGELWADVASMRFMDVAEADLHDVACVISRSGYTGEDGFEISIPIASAVDVTQRLLEHPDVMPIGLGARDSLRLEAGLCLYGNDMDTSTTPVEAALEWAIQKSRRTGGERAGGFPGADRILAELANGTSRRRVGLKPDGRAPVRGGAKLFADAEGRSAAGTVTSGGFGPSVDGPIAMGYVDATQAGNGTKLFAEVRGKYLPVTVTALPFVKQTYKR</sequence>
<evidence type="ECO:0000256" key="2">
    <source>
        <dbReference type="ARBA" id="ARBA00012616"/>
    </source>
</evidence>
<gene>
    <name evidence="9" type="ORF">J2Z31_005118</name>
</gene>
<dbReference type="PIRSF" id="PIRSF006487">
    <property type="entry name" value="GcvT"/>
    <property type="match status" value="1"/>
</dbReference>
<dbReference type="InterPro" id="IPR013977">
    <property type="entry name" value="GcvT_C"/>
</dbReference>
<dbReference type="Gene3D" id="3.30.1360.120">
    <property type="entry name" value="Probable tRNA modification gtpase trme, domain 1"/>
    <property type="match status" value="1"/>
</dbReference>
<dbReference type="NCBIfam" id="NF010093">
    <property type="entry name" value="PRK13579.1"/>
    <property type="match status" value="1"/>
</dbReference>
<dbReference type="InterPro" id="IPR006222">
    <property type="entry name" value="GCVT_N"/>
</dbReference>
<dbReference type="Gene3D" id="2.40.30.110">
    <property type="entry name" value="Aminomethyltransferase beta-barrel domains"/>
    <property type="match status" value="1"/>
</dbReference>
<evidence type="ECO:0000256" key="5">
    <source>
        <dbReference type="ARBA" id="ARBA00031395"/>
    </source>
</evidence>
<dbReference type="Gene3D" id="3.30.70.1400">
    <property type="entry name" value="Aminomethyltransferase beta-barrel domains"/>
    <property type="match status" value="1"/>
</dbReference>
<dbReference type="EMBL" id="JAGILA010000008">
    <property type="protein sequence ID" value="MBP2238581.1"/>
    <property type="molecule type" value="Genomic_DNA"/>
</dbReference>